<evidence type="ECO:0000313" key="4">
    <source>
        <dbReference type="Proteomes" id="UP000191905"/>
    </source>
</evidence>
<keyword evidence="4" id="KW-1185">Reference proteome</keyword>
<evidence type="ECO:0000256" key="1">
    <source>
        <dbReference type="ARBA" id="ARBA00022898"/>
    </source>
</evidence>
<dbReference type="Proteomes" id="UP000191905">
    <property type="component" value="Unassembled WGS sequence"/>
</dbReference>
<name>A0A1V8RUX2_9HYPH</name>
<protein>
    <submittedName>
        <fullName evidence="3">Cysteine desulfurase-like protein</fullName>
    </submittedName>
</protein>
<gene>
    <name evidence="3" type="ORF">BFN67_10930</name>
</gene>
<accession>A0A1V8RUX2</accession>
<dbReference type="EMBL" id="MDET01000003">
    <property type="protein sequence ID" value="OQM77000.1"/>
    <property type="molecule type" value="Genomic_DNA"/>
</dbReference>
<evidence type="ECO:0000259" key="2">
    <source>
        <dbReference type="Pfam" id="PF00266"/>
    </source>
</evidence>
<dbReference type="NCBIfam" id="TIGR01976">
    <property type="entry name" value="am_tr_V_VC1184"/>
    <property type="match status" value="1"/>
</dbReference>
<dbReference type="SUPFAM" id="SSF53383">
    <property type="entry name" value="PLP-dependent transferases"/>
    <property type="match status" value="1"/>
</dbReference>
<comment type="caution">
    <text evidence="3">The sequence shown here is derived from an EMBL/GenBank/DDBJ whole genome shotgun (WGS) entry which is preliminary data.</text>
</comment>
<dbReference type="PANTHER" id="PTHR43586">
    <property type="entry name" value="CYSTEINE DESULFURASE"/>
    <property type="match status" value="1"/>
</dbReference>
<dbReference type="RefSeq" id="WP_158083464.1">
    <property type="nucleotide sequence ID" value="NZ_MDET01000003.1"/>
</dbReference>
<keyword evidence="1" id="KW-0663">Pyridoxal phosphate</keyword>
<dbReference type="OrthoDB" id="7592443at2"/>
<evidence type="ECO:0000313" key="3">
    <source>
        <dbReference type="EMBL" id="OQM77000.1"/>
    </source>
</evidence>
<reference evidence="3 4" key="1">
    <citation type="journal article" date="2016" name="Int. J. Syst. Evol. Microbiol.">
        <title>Pseudaminobacter manganicus sp. nov., isolated from sludge of a manganese mine.</title>
        <authorList>
            <person name="Li J."/>
            <person name="Huang J."/>
            <person name="Liao S."/>
            <person name="Wang G."/>
        </authorList>
    </citation>
    <scope>NUCLEOTIDE SEQUENCE [LARGE SCALE GENOMIC DNA]</scope>
    <source>
        <strain evidence="3 4">JH-7</strain>
    </source>
</reference>
<dbReference type="InterPro" id="IPR011340">
    <property type="entry name" value="Cys_dSase-rel"/>
</dbReference>
<feature type="domain" description="Aminotransferase class V" evidence="2">
    <location>
        <begin position="28"/>
        <end position="285"/>
    </location>
</feature>
<dbReference type="STRING" id="1873176.BFN67_10930"/>
<proteinExistence type="predicted"/>
<dbReference type="AlphaFoldDB" id="A0A1V8RUX2"/>
<sequence>MIPSGWDIDAVRAAFPSLALTDEGRPRIYLDAPGGSQVPQRVIEAMTRAMIESCANDGGAFRTSRAAEYVLMDAHAAVASLLNASADEIVFGLNSTSLIFHFSRMLSRDWRAGDEIVLTRMDHDGNVAPWLIAAEERGVRVRWLEFDQDSFEYRYDMLDDLIGPKTRLVACNHASNMLGTINDVARIVAAGKAAGAVTMVDAVQSAPHIPIDVQAIGCDLLVCSAYKFFGPHAGILFVRAALRDDLTPLKVRPAAQDMPWRLAPGTPAFETQAGTQAAIEHMAWLGENFGGVQADQPLRDRIVAGLHAATAYEASLMDRFLVGIGRIDGLKLYGIASRNRLDARVPTFSFRLPNRSPRETIQHLAANNVFGWAGDFYAHEAAGFLGVHESGGVVRLGLSHYSSLEEVDSVVTLLSEFAAKRA</sequence>
<dbReference type="InterPro" id="IPR015422">
    <property type="entry name" value="PyrdxlP-dep_Trfase_small"/>
</dbReference>
<dbReference type="InterPro" id="IPR015421">
    <property type="entry name" value="PyrdxlP-dep_Trfase_major"/>
</dbReference>
<organism evidence="3 4">
    <name type="scientific">Manganibacter manganicus</name>
    <dbReference type="NCBI Taxonomy" id="1873176"/>
    <lineage>
        <taxon>Bacteria</taxon>
        <taxon>Pseudomonadati</taxon>
        <taxon>Pseudomonadota</taxon>
        <taxon>Alphaproteobacteria</taxon>
        <taxon>Hyphomicrobiales</taxon>
        <taxon>Phyllobacteriaceae</taxon>
        <taxon>Manganibacter</taxon>
    </lineage>
</organism>
<dbReference type="Gene3D" id="3.40.640.10">
    <property type="entry name" value="Type I PLP-dependent aspartate aminotransferase-like (Major domain)"/>
    <property type="match status" value="1"/>
</dbReference>
<dbReference type="InterPro" id="IPR000192">
    <property type="entry name" value="Aminotrans_V_dom"/>
</dbReference>
<dbReference type="Pfam" id="PF00266">
    <property type="entry name" value="Aminotran_5"/>
    <property type="match status" value="1"/>
</dbReference>
<dbReference type="Gene3D" id="3.90.1150.10">
    <property type="entry name" value="Aspartate Aminotransferase, domain 1"/>
    <property type="match status" value="1"/>
</dbReference>
<dbReference type="PANTHER" id="PTHR43586:SF21">
    <property type="entry name" value="PYRIDOXAL PHOSPHATE (PLP)-DEPENDENT ASPARTATE AMINOTRANSFERASE SUPERFAMILY"/>
    <property type="match status" value="1"/>
</dbReference>
<dbReference type="InterPro" id="IPR015424">
    <property type="entry name" value="PyrdxlP-dep_Trfase"/>
</dbReference>